<dbReference type="InterPro" id="IPR029016">
    <property type="entry name" value="GAF-like_dom_sf"/>
</dbReference>
<dbReference type="PANTHER" id="PTHR30136:SF35">
    <property type="entry name" value="HTH-TYPE TRANSCRIPTIONAL REGULATOR RV1719"/>
    <property type="match status" value="1"/>
</dbReference>
<feature type="domain" description="IclR-ED" evidence="5">
    <location>
        <begin position="71"/>
        <end position="248"/>
    </location>
</feature>
<evidence type="ECO:0000259" key="4">
    <source>
        <dbReference type="PROSITE" id="PS51077"/>
    </source>
</evidence>
<dbReference type="PANTHER" id="PTHR30136">
    <property type="entry name" value="HELIX-TURN-HELIX TRANSCRIPTIONAL REGULATOR, ICLR FAMILY"/>
    <property type="match status" value="1"/>
</dbReference>
<accession>A0A0N0BPL2</accession>
<dbReference type="PATRIC" id="fig|1705562.3.peg.2961"/>
<dbReference type="OrthoDB" id="14763at2157"/>
<evidence type="ECO:0000256" key="3">
    <source>
        <dbReference type="ARBA" id="ARBA00023163"/>
    </source>
</evidence>
<dbReference type="GO" id="GO:0045892">
    <property type="term" value="P:negative regulation of DNA-templated transcription"/>
    <property type="evidence" value="ECO:0007669"/>
    <property type="project" value="TreeGrafter"/>
</dbReference>
<evidence type="ECO:0000256" key="2">
    <source>
        <dbReference type="ARBA" id="ARBA00023125"/>
    </source>
</evidence>
<keyword evidence="2" id="KW-0238">DNA-binding</keyword>
<dbReference type="RefSeq" id="WP_053967776.1">
    <property type="nucleotide sequence ID" value="NZ_LIUF01000002.1"/>
</dbReference>
<dbReference type="InterPro" id="IPR050707">
    <property type="entry name" value="HTH_MetabolicPath_Reg"/>
</dbReference>
<dbReference type="InterPro" id="IPR011991">
    <property type="entry name" value="ArsR-like_HTH"/>
</dbReference>
<dbReference type="InterPro" id="IPR036388">
    <property type="entry name" value="WH-like_DNA-bd_sf"/>
</dbReference>
<dbReference type="SMART" id="SM00346">
    <property type="entry name" value="HTH_ICLR"/>
    <property type="match status" value="1"/>
</dbReference>
<dbReference type="EMBL" id="LIUF01000002">
    <property type="protein sequence ID" value="KOX94100.1"/>
    <property type="molecule type" value="Genomic_DNA"/>
</dbReference>
<dbReference type="SUPFAM" id="SSF55781">
    <property type="entry name" value="GAF domain-like"/>
    <property type="match status" value="1"/>
</dbReference>
<dbReference type="Pfam" id="PF01614">
    <property type="entry name" value="IclR_C"/>
    <property type="match status" value="1"/>
</dbReference>
<reference evidence="6 7" key="1">
    <citation type="submission" date="2015-08" db="EMBL/GenBank/DDBJ databases">
        <title>Genomes of Isolates from Cabo Rojo, PR.</title>
        <authorList>
            <person name="Sanchez-Nieves R.L."/>
            <person name="Montalvo-Rodriguez R."/>
        </authorList>
    </citation>
    <scope>NUCLEOTIDE SEQUENCE [LARGE SCALE GENOMIC DNA]</scope>
    <source>
        <strain evidence="6 7">SL3</strain>
    </source>
</reference>
<protein>
    <submittedName>
        <fullName evidence="6">Transcriptional regulator</fullName>
    </submittedName>
</protein>
<dbReference type="GO" id="GO:0003677">
    <property type="term" value="F:DNA binding"/>
    <property type="evidence" value="ECO:0007669"/>
    <property type="project" value="UniProtKB-KW"/>
</dbReference>
<dbReference type="SUPFAM" id="SSF46785">
    <property type="entry name" value="Winged helix' DNA-binding domain"/>
    <property type="match status" value="1"/>
</dbReference>
<dbReference type="InterPro" id="IPR036390">
    <property type="entry name" value="WH_DNA-bd_sf"/>
</dbReference>
<dbReference type="PROSITE" id="PS51078">
    <property type="entry name" value="ICLR_ED"/>
    <property type="match status" value="1"/>
</dbReference>
<proteinExistence type="predicted"/>
<dbReference type="InterPro" id="IPR014757">
    <property type="entry name" value="Tscrpt_reg_IclR_C"/>
</dbReference>
<dbReference type="CDD" id="cd00090">
    <property type="entry name" value="HTH_ARSR"/>
    <property type="match status" value="1"/>
</dbReference>
<gene>
    <name evidence="6" type="ORF">AMS69_09325</name>
</gene>
<dbReference type="PROSITE" id="PS51077">
    <property type="entry name" value="HTH_ICLR"/>
    <property type="match status" value="1"/>
</dbReference>
<evidence type="ECO:0000256" key="1">
    <source>
        <dbReference type="ARBA" id="ARBA00023015"/>
    </source>
</evidence>
<dbReference type="AlphaFoldDB" id="A0A0N0BPL2"/>
<evidence type="ECO:0000313" key="7">
    <source>
        <dbReference type="Proteomes" id="UP000037729"/>
    </source>
</evidence>
<dbReference type="Proteomes" id="UP000037729">
    <property type="component" value="Unassembled WGS sequence"/>
</dbReference>
<evidence type="ECO:0000313" key="6">
    <source>
        <dbReference type="EMBL" id="KOX94100.1"/>
    </source>
</evidence>
<dbReference type="Gene3D" id="1.10.10.10">
    <property type="entry name" value="Winged helix-like DNA-binding domain superfamily/Winged helix DNA-binding domain"/>
    <property type="match status" value="1"/>
</dbReference>
<dbReference type="Gene3D" id="3.30.450.40">
    <property type="match status" value="1"/>
</dbReference>
<organism evidence="6 7">
    <name type="scientific">Haloarcula rubripromontorii</name>
    <dbReference type="NCBI Taxonomy" id="1705562"/>
    <lineage>
        <taxon>Archaea</taxon>
        <taxon>Methanobacteriati</taxon>
        <taxon>Methanobacteriota</taxon>
        <taxon>Stenosarchaea group</taxon>
        <taxon>Halobacteria</taxon>
        <taxon>Halobacteriales</taxon>
        <taxon>Haloarculaceae</taxon>
        <taxon>Haloarcula</taxon>
    </lineage>
</organism>
<keyword evidence="3" id="KW-0804">Transcription</keyword>
<dbReference type="STRING" id="1705562.AMS69_09325"/>
<sequence>MPDKTETATLSAPMKTFAIVDVLRDADEPLGVSEVADKLGYTRSTTYKHLNTLLQSGYVTKSTGDYQLTLKFADIGEHVKSQTSIYHDTKPQIDQISATTGESAGLAIECERQIADVYHTAVDDSLRHVNYPYFHCSAPGKAILAASEPAEVDAILDHSGLPAMTENTITDRQTLTAELDNIRDRGIAFERREQYLDVNCVAVPIQDQSATAAVYVAGHAERLSGKRLQEDVPGMILSAVRQLNAEQV</sequence>
<comment type="caution">
    <text evidence="6">The sequence shown here is derived from an EMBL/GenBank/DDBJ whole genome shotgun (WGS) entry which is preliminary data.</text>
</comment>
<keyword evidence="1" id="KW-0805">Transcription regulation</keyword>
<dbReference type="InterPro" id="IPR005471">
    <property type="entry name" value="Tscrpt_reg_IclR_N"/>
</dbReference>
<evidence type="ECO:0000259" key="5">
    <source>
        <dbReference type="PROSITE" id="PS51078"/>
    </source>
</evidence>
<name>A0A0N0BPL2_9EURY</name>
<keyword evidence="7" id="KW-1185">Reference proteome</keyword>
<dbReference type="Pfam" id="PF09339">
    <property type="entry name" value="HTH_IclR"/>
    <property type="match status" value="1"/>
</dbReference>
<dbReference type="GO" id="GO:0003700">
    <property type="term" value="F:DNA-binding transcription factor activity"/>
    <property type="evidence" value="ECO:0007669"/>
    <property type="project" value="TreeGrafter"/>
</dbReference>
<feature type="domain" description="HTH iclR-type" evidence="4">
    <location>
        <begin position="10"/>
        <end position="70"/>
    </location>
</feature>